<keyword evidence="3" id="KW-1185">Reference proteome</keyword>
<dbReference type="InterPro" id="IPR036374">
    <property type="entry name" value="OxRdtase_Mopterin-bd_sf"/>
</dbReference>
<organism evidence="2 3">
    <name type="scientific">Pelagibacterium lacus</name>
    <dbReference type="NCBI Taxonomy" id="2282655"/>
    <lineage>
        <taxon>Bacteria</taxon>
        <taxon>Pseudomonadati</taxon>
        <taxon>Pseudomonadota</taxon>
        <taxon>Alphaproteobacteria</taxon>
        <taxon>Hyphomicrobiales</taxon>
        <taxon>Devosiaceae</taxon>
        <taxon>Pelagibacterium</taxon>
    </lineage>
</organism>
<dbReference type="Gene3D" id="3.90.420.10">
    <property type="entry name" value="Oxidoreductase, molybdopterin-binding domain"/>
    <property type="match status" value="1"/>
</dbReference>
<dbReference type="EMBL" id="QQNH01000028">
    <property type="protein sequence ID" value="RDE07949.1"/>
    <property type="molecule type" value="Genomic_DNA"/>
</dbReference>
<proteinExistence type="predicted"/>
<dbReference type="AlphaFoldDB" id="A0A369W1N7"/>
<dbReference type="Pfam" id="PF00174">
    <property type="entry name" value="Oxidored_molyb"/>
    <property type="match status" value="1"/>
</dbReference>
<accession>A0A369W1N7</accession>
<feature type="domain" description="Oxidoreductase molybdopterin-binding" evidence="1">
    <location>
        <begin position="97"/>
        <end position="165"/>
    </location>
</feature>
<dbReference type="OrthoDB" id="9798763at2"/>
<evidence type="ECO:0000313" key="3">
    <source>
        <dbReference type="Proteomes" id="UP000253759"/>
    </source>
</evidence>
<evidence type="ECO:0000259" key="1">
    <source>
        <dbReference type="Pfam" id="PF00174"/>
    </source>
</evidence>
<dbReference type="SUPFAM" id="SSF56524">
    <property type="entry name" value="Oxidoreductase molybdopterin-binding domain"/>
    <property type="match status" value="1"/>
</dbReference>
<sequence length="191" mass="21221">MNGIAIIDTVRSFARTQFLSSKDLLSASFTAALIFTLAPAALGDKTQLPPPDGDVILTVAGQITRTNLESRAVFDETMLSGLPSTTLETTTVVTDGVKRFDGFLMRDLLAHVGAMGQTVTATALNDYIIDIPVEDFERFDVLVATHMDGERLLPSDKGPLWIVYPRDNQAELQDIRYDYRWVWQLVRLDVE</sequence>
<dbReference type="Proteomes" id="UP000253759">
    <property type="component" value="Unassembled WGS sequence"/>
</dbReference>
<comment type="caution">
    <text evidence="2">The sequence shown here is derived from an EMBL/GenBank/DDBJ whole genome shotgun (WGS) entry which is preliminary data.</text>
</comment>
<evidence type="ECO:0000313" key="2">
    <source>
        <dbReference type="EMBL" id="RDE07949.1"/>
    </source>
</evidence>
<gene>
    <name evidence="2" type="ORF">DVH29_14070</name>
</gene>
<protein>
    <recommendedName>
        <fullName evidence="1">Oxidoreductase molybdopterin-binding domain-containing protein</fullName>
    </recommendedName>
</protein>
<dbReference type="RefSeq" id="WP_114646852.1">
    <property type="nucleotide sequence ID" value="NZ_QQNH01000028.1"/>
</dbReference>
<dbReference type="InterPro" id="IPR000572">
    <property type="entry name" value="OxRdtase_Mopterin-bd_dom"/>
</dbReference>
<reference evidence="3" key="1">
    <citation type="submission" date="2018-07" db="EMBL/GenBank/DDBJ databases">
        <authorList>
            <person name="Liu B.-T."/>
            <person name="Du Z."/>
        </authorList>
    </citation>
    <scope>NUCLEOTIDE SEQUENCE [LARGE SCALE GENOMIC DNA]</scope>
    <source>
        <strain evidence="3">XYN52</strain>
    </source>
</reference>
<name>A0A369W1N7_9HYPH</name>